<reference evidence="2" key="1">
    <citation type="submission" date="2019-07" db="EMBL/GenBank/DDBJ databases">
        <authorList>
            <person name="Dittberner H."/>
        </authorList>
    </citation>
    <scope>NUCLEOTIDE SEQUENCE [LARGE SCALE GENOMIC DNA]</scope>
</reference>
<sequence length="146" mass="16986">MGNQLVTQSNTTTVSANGFIVEATHVELANWIFKSYPETTVHVQLQNQELRTTYMNVLFMTIKTLYHKKNLSESELSKASKDLSDLTQAGFKLDWLRSKLDKVSLEMKKRNDSEARIVELEHKYNKLELMMSDLKVELREKKAKFK</sequence>
<feature type="coiled-coil region" evidence="1">
    <location>
        <begin position="110"/>
        <end position="144"/>
    </location>
</feature>
<keyword evidence="1" id="KW-0175">Coiled coil</keyword>
<dbReference type="AlphaFoldDB" id="A0A565CHV1"/>
<dbReference type="Proteomes" id="UP000489600">
    <property type="component" value="Unassembled WGS sequence"/>
</dbReference>
<keyword evidence="3" id="KW-1185">Reference proteome</keyword>
<evidence type="ECO:0000313" key="3">
    <source>
        <dbReference type="Proteomes" id="UP000489600"/>
    </source>
</evidence>
<proteinExistence type="predicted"/>
<name>A0A565CHV1_9BRAS</name>
<protein>
    <recommendedName>
        <fullName evidence="4">MATH domain-containing protein</fullName>
    </recommendedName>
</protein>
<dbReference type="PANTHER" id="PTHR46236:SF27">
    <property type="entry name" value="MATH DOMAIN-CONTAINING PROTEIN"/>
    <property type="match status" value="1"/>
</dbReference>
<dbReference type="InterPro" id="IPR050804">
    <property type="entry name" value="MCC"/>
</dbReference>
<dbReference type="OrthoDB" id="1090750at2759"/>
<dbReference type="EMBL" id="CABITT030000008">
    <property type="protein sequence ID" value="VVB13081.1"/>
    <property type="molecule type" value="Genomic_DNA"/>
</dbReference>
<evidence type="ECO:0008006" key="4">
    <source>
        <dbReference type="Google" id="ProtNLM"/>
    </source>
</evidence>
<organism evidence="2 3">
    <name type="scientific">Arabis nemorensis</name>
    <dbReference type="NCBI Taxonomy" id="586526"/>
    <lineage>
        <taxon>Eukaryota</taxon>
        <taxon>Viridiplantae</taxon>
        <taxon>Streptophyta</taxon>
        <taxon>Embryophyta</taxon>
        <taxon>Tracheophyta</taxon>
        <taxon>Spermatophyta</taxon>
        <taxon>Magnoliopsida</taxon>
        <taxon>eudicotyledons</taxon>
        <taxon>Gunneridae</taxon>
        <taxon>Pentapetalae</taxon>
        <taxon>rosids</taxon>
        <taxon>malvids</taxon>
        <taxon>Brassicales</taxon>
        <taxon>Brassicaceae</taxon>
        <taxon>Arabideae</taxon>
        <taxon>Arabis</taxon>
    </lineage>
</organism>
<dbReference type="PANTHER" id="PTHR46236">
    <property type="entry name" value="TRAF-LIKE SUPERFAMILY PROTEIN"/>
    <property type="match status" value="1"/>
</dbReference>
<gene>
    <name evidence="2" type="ORF">ANE_LOCUS23525</name>
</gene>
<evidence type="ECO:0000256" key="1">
    <source>
        <dbReference type="SAM" id="Coils"/>
    </source>
</evidence>
<comment type="caution">
    <text evidence="2">The sequence shown here is derived from an EMBL/GenBank/DDBJ whole genome shotgun (WGS) entry which is preliminary data.</text>
</comment>
<evidence type="ECO:0000313" key="2">
    <source>
        <dbReference type="EMBL" id="VVB13081.1"/>
    </source>
</evidence>
<accession>A0A565CHV1</accession>